<organism evidence="1 2">
    <name type="scientific">[Emmonsia] crescens</name>
    <dbReference type="NCBI Taxonomy" id="73230"/>
    <lineage>
        <taxon>Eukaryota</taxon>
        <taxon>Fungi</taxon>
        <taxon>Dikarya</taxon>
        <taxon>Ascomycota</taxon>
        <taxon>Pezizomycotina</taxon>
        <taxon>Eurotiomycetes</taxon>
        <taxon>Eurotiomycetidae</taxon>
        <taxon>Onygenales</taxon>
        <taxon>Ajellomycetaceae</taxon>
        <taxon>Emergomyces</taxon>
    </lineage>
</organism>
<proteinExistence type="predicted"/>
<keyword evidence="2" id="KW-1185">Reference proteome</keyword>
<reference evidence="1 2" key="1">
    <citation type="submission" date="2017-10" db="EMBL/GenBank/DDBJ databases">
        <title>Comparative genomics in systemic dimorphic fungi from Ajellomycetaceae.</title>
        <authorList>
            <person name="Munoz J.F."/>
            <person name="Mcewen J.G."/>
            <person name="Clay O.K."/>
            <person name="Cuomo C.A."/>
        </authorList>
    </citation>
    <scope>NUCLEOTIDE SEQUENCE [LARGE SCALE GENOMIC DNA]</scope>
    <source>
        <strain evidence="1 2">UAMH4076</strain>
    </source>
</reference>
<dbReference type="EMBL" id="PDND01000112">
    <property type="protein sequence ID" value="PGH31855.1"/>
    <property type="molecule type" value="Genomic_DNA"/>
</dbReference>
<dbReference type="AlphaFoldDB" id="A0A2B7ZE38"/>
<dbReference type="STRING" id="73230.A0A2B7ZE38"/>
<accession>A0A2B7ZE38</accession>
<evidence type="ECO:0000313" key="2">
    <source>
        <dbReference type="Proteomes" id="UP000226031"/>
    </source>
</evidence>
<dbReference type="VEuPathDB" id="FungiDB:EMCG_06194"/>
<comment type="caution">
    <text evidence="1">The sequence shown here is derived from an EMBL/GenBank/DDBJ whole genome shotgun (WGS) entry which is preliminary data.</text>
</comment>
<name>A0A2B7ZE38_9EURO</name>
<gene>
    <name evidence="1" type="ORF">GX50_05353</name>
</gene>
<dbReference type="Proteomes" id="UP000226031">
    <property type="component" value="Unassembled WGS sequence"/>
</dbReference>
<sequence length="374" mass="42063">MELTISDAEKRAATVNDMIEWLWHDGFYRGEVGWSAEWDPDAIFGPLSSSSEAYVFGMSTSSGEKADEQHDLNVDMDMGINAGFRETAVDAAHEKYVKKMIRKHKKLVPEALQEIDQRLLKAGVSVEEVASLTTGRATDAYKKLARLDQATGKCTASASTRLQFRVMSDLLPGEWMAVDIYLPRTCQLGDFESSMLRHRLVLYLNRPTLTSDETLPENLAGAQQASQPSIASQILTKKLGCDKKVWAYKIAERDKGDADKRTLEGWKTLCNEEDFAEFMQALLKDESKEAKMAIICHETTLEEMKEEKAKLRETAVEEKPRFYTWDGELDDYSDTGDTNSKSMAVDGCIPIPEDFDWSQVIDGKVAGWEEDPLN</sequence>
<evidence type="ECO:0000313" key="1">
    <source>
        <dbReference type="EMBL" id="PGH31855.1"/>
    </source>
</evidence>
<protein>
    <submittedName>
        <fullName evidence="1">Uncharacterized protein</fullName>
    </submittedName>
</protein>